<dbReference type="AlphaFoldDB" id="A0A502E3W8"/>
<evidence type="ECO:0000256" key="8">
    <source>
        <dbReference type="ARBA" id="ARBA00023004"/>
    </source>
</evidence>
<dbReference type="PRINTS" id="PR00359">
    <property type="entry name" value="BP450"/>
</dbReference>
<keyword evidence="9 18" id="KW-0503">Monooxygenase</keyword>
<dbReference type="GO" id="GO:0008203">
    <property type="term" value="P:cholesterol metabolic process"/>
    <property type="evidence" value="ECO:0007669"/>
    <property type="project" value="UniProtKB-KW"/>
</dbReference>
<evidence type="ECO:0000256" key="12">
    <source>
        <dbReference type="ARBA" id="ARBA00023221"/>
    </source>
</evidence>
<keyword evidence="8 18" id="KW-0408">Iron</keyword>
<dbReference type="InterPro" id="IPR017972">
    <property type="entry name" value="Cyt_P450_CS"/>
</dbReference>
<keyword evidence="12" id="KW-0753">Steroid metabolism</keyword>
<keyword evidence="6" id="KW-0442">Lipid degradation</keyword>
<dbReference type="Proteomes" id="UP000320095">
    <property type="component" value="Unassembled WGS sequence"/>
</dbReference>
<evidence type="ECO:0000256" key="13">
    <source>
        <dbReference type="ARBA" id="ARBA00049645"/>
    </source>
</evidence>
<comment type="cofactor">
    <cofactor evidence="1">
        <name>heme</name>
        <dbReference type="ChEBI" id="CHEBI:30413"/>
    </cofactor>
</comment>
<comment type="caution">
    <text evidence="19">The sequence shown here is derived from an EMBL/GenBank/DDBJ whole genome shotgun (WGS) entry which is preliminary data.</text>
</comment>
<evidence type="ECO:0000256" key="2">
    <source>
        <dbReference type="ARBA" id="ARBA00010617"/>
    </source>
</evidence>
<keyword evidence="3" id="KW-0153">Cholesterol metabolism</keyword>
<gene>
    <name evidence="19" type="ORF">EAH80_24990</name>
</gene>
<dbReference type="CDD" id="cd20625">
    <property type="entry name" value="CYP164-like"/>
    <property type="match status" value="1"/>
</dbReference>
<keyword evidence="4 18" id="KW-0349">Heme</keyword>
<evidence type="ECO:0000256" key="14">
    <source>
        <dbReference type="ARBA" id="ARBA00070775"/>
    </source>
</evidence>
<keyword evidence="5 18" id="KW-0479">Metal-binding</keyword>
<dbReference type="PANTHER" id="PTHR46696">
    <property type="entry name" value="P450, PUTATIVE (EUROFUNG)-RELATED"/>
    <property type="match status" value="1"/>
</dbReference>
<comment type="pathway">
    <text evidence="13">Steroid metabolism; cholesterol degradation.</text>
</comment>
<keyword evidence="7 18" id="KW-0560">Oxidoreductase</keyword>
<dbReference type="EMBL" id="RCZG01000013">
    <property type="protein sequence ID" value="TPG31246.1"/>
    <property type="molecule type" value="Genomic_DNA"/>
</dbReference>
<protein>
    <recommendedName>
        <fullName evidence="14">Steroid C26-monooxygenase</fullName>
    </recommendedName>
    <alternativeName>
        <fullName evidence="15">Cholest-4-en-3-one C26-monooxygenase</fullName>
    </alternativeName>
    <alternativeName>
        <fullName evidence="17">Cholesterol C26-monooxygenase</fullName>
    </alternativeName>
    <alternativeName>
        <fullName evidence="16">Steroid C27-monooxygenase</fullName>
    </alternativeName>
</protein>
<evidence type="ECO:0000256" key="17">
    <source>
        <dbReference type="ARBA" id="ARBA00083909"/>
    </source>
</evidence>
<dbReference type="SUPFAM" id="SSF48264">
    <property type="entry name" value="Cytochrome P450"/>
    <property type="match status" value="1"/>
</dbReference>
<dbReference type="GO" id="GO:0020037">
    <property type="term" value="F:heme binding"/>
    <property type="evidence" value="ECO:0007669"/>
    <property type="project" value="InterPro"/>
</dbReference>
<evidence type="ECO:0000256" key="16">
    <source>
        <dbReference type="ARBA" id="ARBA00082981"/>
    </source>
</evidence>
<evidence type="ECO:0000256" key="6">
    <source>
        <dbReference type="ARBA" id="ARBA00022963"/>
    </source>
</evidence>
<dbReference type="PANTHER" id="PTHR46696:SF1">
    <property type="entry name" value="CYTOCHROME P450 YJIB-RELATED"/>
    <property type="match status" value="1"/>
</dbReference>
<dbReference type="InterPro" id="IPR002397">
    <property type="entry name" value="Cyt_P450_B"/>
</dbReference>
<evidence type="ECO:0000313" key="19">
    <source>
        <dbReference type="EMBL" id="TPG31246.1"/>
    </source>
</evidence>
<accession>A0A502E3W8</accession>
<dbReference type="GO" id="GO:0005506">
    <property type="term" value="F:iron ion binding"/>
    <property type="evidence" value="ECO:0007669"/>
    <property type="project" value="InterPro"/>
</dbReference>
<dbReference type="PRINTS" id="PR00385">
    <property type="entry name" value="P450"/>
</dbReference>
<keyword evidence="20" id="KW-1185">Reference proteome</keyword>
<dbReference type="FunFam" id="1.10.630.10:FF:000018">
    <property type="entry name" value="Cytochrome P450 monooxygenase"/>
    <property type="match status" value="1"/>
</dbReference>
<comment type="similarity">
    <text evidence="2 18">Belongs to the cytochrome P450 family.</text>
</comment>
<keyword evidence="10" id="KW-0443">Lipid metabolism</keyword>
<evidence type="ECO:0000256" key="1">
    <source>
        <dbReference type="ARBA" id="ARBA00001971"/>
    </source>
</evidence>
<evidence type="ECO:0000256" key="15">
    <source>
        <dbReference type="ARBA" id="ARBA00079588"/>
    </source>
</evidence>
<evidence type="ECO:0000256" key="11">
    <source>
        <dbReference type="ARBA" id="ARBA00023166"/>
    </source>
</evidence>
<proteinExistence type="inferred from homology"/>
<evidence type="ECO:0000313" key="20">
    <source>
        <dbReference type="Proteomes" id="UP000320095"/>
    </source>
</evidence>
<dbReference type="InterPro" id="IPR001128">
    <property type="entry name" value="Cyt_P450"/>
</dbReference>
<name>A0A502E3W8_9MYCO</name>
<evidence type="ECO:0000256" key="3">
    <source>
        <dbReference type="ARBA" id="ARBA00022548"/>
    </source>
</evidence>
<dbReference type="GO" id="GO:0004497">
    <property type="term" value="F:monooxygenase activity"/>
    <property type="evidence" value="ECO:0007669"/>
    <property type="project" value="UniProtKB-KW"/>
</dbReference>
<dbReference type="InterPro" id="IPR036396">
    <property type="entry name" value="Cyt_P450_sf"/>
</dbReference>
<dbReference type="Pfam" id="PF00067">
    <property type="entry name" value="p450"/>
    <property type="match status" value="1"/>
</dbReference>
<dbReference type="Gene3D" id="1.10.630.10">
    <property type="entry name" value="Cytochrome P450"/>
    <property type="match status" value="1"/>
</dbReference>
<organism evidence="19 20">
    <name type="scientific">Mycolicibacterium hodleri</name>
    <dbReference type="NCBI Taxonomy" id="49897"/>
    <lineage>
        <taxon>Bacteria</taxon>
        <taxon>Bacillati</taxon>
        <taxon>Actinomycetota</taxon>
        <taxon>Actinomycetes</taxon>
        <taxon>Mycobacteriales</taxon>
        <taxon>Mycobacteriaceae</taxon>
        <taxon>Mycolicibacterium</taxon>
    </lineage>
</organism>
<dbReference type="OrthoDB" id="142769at2"/>
<dbReference type="PROSITE" id="PS00086">
    <property type="entry name" value="CYTOCHROME_P450"/>
    <property type="match status" value="1"/>
</dbReference>
<evidence type="ECO:0000256" key="4">
    <source>
        <dbReference type="ARBA" id="ARBA00022617"/>
    </source>
</evidence>
<reference evidence="19 20" key="1">
    <citation type="journal article" date="2019" name="Environ. Microbiol.">
        <title>Species interactions and distinct microbial communities in high Arctic permafrost affected cryosols are associated with the CH4 and CO2 gas fluxes.</title>
        <authorList>
            <person name="Altshuler I."/>
            <person name="Hamel J."/>
            <person name="Turney S."/>
            <person name="Magnuson E."/>
            <person name="Levesque R."/>
            <person name="Greer C."/>
            <person name="Whyte L.G."/>
        </authorList>
    </citation>
    <scope>NUCLEOTIDE SEQUENCE [LARGE SCALE GENOMIC DNA]</scope>
    <source>
        <strain evidence="19 20">S5.20</strain>
    </source>
</reference>
<dbReference type="GO" id="GO:0016705">
    <property type="term" value="F:oxidoreductase activity, acting on paired donors, with incorporation or reduction of molecular oxygen"/>
    <property type="evidence" value="ECO:0007669"/>
    <property type="project" value="InterPro"/>
</dbReference>
<dbReference type="GO" id="GO:0016042">
    <property type="term" value="P:lipid catabolic process"/>
    <property type="evidence" value="ECO:0007669"/>
    <property type="project" value="UniProtKB-KW"/>
</dbReference>
<evidence type="ECO:0000256" key="9">
    <source>
        <dbReference type="ARBA" id="ARBA00023033"/>
    </source>
</evidence>
<evidence type="ECO:0000256" key="10">
    <source>
        <dbReference type="ARBA" id="ARBA00023098"/>
    </source>
</evidence>
<evidence type="ECO:0000256" key="18">
    <source>
        <dbReference type="RuleBase" id="RU000461"/>
    </source>
</evidence>
<keyword evidence="11" id="KW-1207">Sterol metabolism</keyword>
<evidence type="ECO:0000256" key="7">
    <source>
        <dbReference type="ARBA" id="ARBA00023002"/>
    </source>
</evidence>
<evidence type="ECO:0000256" key="5">
    <source>
        <dbReference type="ARBA" id="ARBA00022723"/>
    </source>
</evidence>
<sequence length="426" mass="46887">METTASAAWTEAMKYENRHDPYKFFDQLRETPVVQVADKTYVVTGYRELLQLAHDPHVSSDISKSPISAQPAAHAQPDVGAEHMQAYGREASLIVSDPAKHDKQRRQVMRHFAPPHSPNVIPNMAADIQTLCNDSLNGIKSKGGNTFDVVDDYAYPVPVAVICQILGVPLKDEPTFHGWIFDFMAGADMGPDAATEEGQARKQKGKESTAALTAYMADLIQGFLSEPKDNVLSKMVNDHDGPDGPMTPKEAAANAMLLLIAGHDSTVNTIAHCVLTLLRNPESIELLHEKPELIPKAIEEVLRLQSAVQFFPSRSVTADVQVGGTIIPAGSAVHLLYGAANRDPKRFPDPEKFDIQRKDNQHVGWGRGVHSCVGGPLARLEVNIALETFLRRVENPRLVVDPPPYRVNQVFRGPLHLEVEFDRIAD</sequence>